<gene>
    <name evidence="7" type="ORF">K6753_07395</name>
</gene>
<dbReference type="Pfam" id="PF01957">
    <property type="entry name" value="NfeD"/>
    <property type="match status" value="1"/>
</dbReference>
<organism evidence="7 8">
    <name type="scientific">Novilysobacter selenitireducens</name>
    <dbReference type="NCBI Taxonomy" id="2872639"/>
    <lineage>
        <taxon>Bacteria</taxon>
        <taxon>Pseudomonadati</taxon>
        <taxon>Pseudomonadota</taxon>
        <taxon>Gammaproteobacteria</taxon>
        <taxon>Lysobacterales</taxon>
        <taxon>Lysobacteraceae</taxon>
        <taxon>Novilysobacter</taxon>
    </lineage>
</organism>
<dbReference type="InterPro" id="IPR012340">
    <property type="entry name" value="NA-bd_OB-fold"/>
</dbReference>
<keyword evidence="2 5" id="KW-0812">Transmembrane</keyword>
<dbReference type="PANTHER" id="PTHR33507">
    <property type="entry name" value="INNER MEMBRANE PROTEIN YBBJ"/>
    <property type="match status" value="1"/>
</dbReference>
<evidence type="ECO:0000259" key="6">
    <source>
        <dbReference type="Pfam" id="PF01957"/>
    </source>
</evidence>
<keyword evidence="8" id="KW-1185">Reference proteome</keyword>
<evidence type="ECO:0000256" key="2">
    <source>
        <dbReference type="ARBA" id="ARBA00022692"/>
    </source>
</evidence>
<proteinExistence type="predicted"/>
<accession>A0ABS7T653</accession>
<evidence type="ECO:0000313" key="8">
    <source>
        <dbReference type="Proteomes" id="UP001430954"/>
    </source>
</evidence>
<dbReference type="RefSeq" id="WP_223675802.1">
    <property type="nucleotide sequence ID" value="NZ_JAINZW010000003.1"/>
</dbReference>
<keyword evidence="3 5" id="KW-1133">Transmembrane helix</keyword>
<dbReference type="EMBL" id="JAINZW010000003">
    <property type="protein sequence ID" value="MBZ4039355.1"/>
    <property type="molecule type" value="Genomic_DNA"/>
</dbReference>
<evidence type="ECO:0000256" key="1">
    <source>
        <dbReference type="ARBA" id="ARBA00004141"/>
    </source>
</evidence>
<evidence type="ECO:0000256" key="4">
    <source>
        <dbReference type="ARBA" id="ARBA00023136"/>
    </source>
</evidence>
<dbReference type="PANTHER" id="PTHR33507:SF3">
    <property type="entry name" value="INNER MEMBRANE PROTEIN YBBJ"/>
    <property type="match status" value="1"/>
</dbReference>
<sequence length="149" mass="16363">MQWDWQAVTWGAVALLLFAAEALAPGAFMLWLGIAAAVVFVMVLAMPGLSVLVQITAFVILSFVSIQVYRTWFRGRGHERQSDRPDLNRRGQQLVGWVGPLERAIVDGRGRVKIGDAFYDVAGPDMPVGTVVRVVFIDGMTLRVEPAHG</sequence>
<evidence type="ECO:0000256" key="3">
    <source>
        <dbReference type="ARBA" id="ARBA00022989"/>
    </source>
</evidence>
<evidence type="ECO:0000256" key="5">
    <source>
        <dbReference type="SAM" id="Phobius"/>
    </source>
</evidence>
<dbReference type="Gene3D" id="2.40.50.140">
    <property type="entry name" value="Nucleic acid-binding proteins"/>
    <property type="match status" value="1"/>
</dbReference>
<feature type="transmembrane region" description="Helical" evidence="5">
    <location>
        <begin position="32"/>
        <end position="64"/>
    </location>
</feature>
<keyword evidence="4 5" id="KW-0472">Membrane</keyword>
<dbReference type="Proteomes" id="UP001430954">
    <property type="component" value="Unassembled WGS sequence"/>
</dbReference>
<dbReference type="InterPro" id="IPR052165">
    <property type="entry name" value="Membrane_assoc_protease"/>
</dbReference>
<comment type="caution">
    <text evidence="7">The sequence shown here is derived from an EMBL/GenBank/DDBJ whole genome shotgun (WGS) entry which is preliminary data.</text>
</comment>
<reference evidence="7 8" key="1">
    <citation type="submission" date="2021-09" db="EMBL/GenBank/DDBJ databases">
        <title>Lysobacter sp. 13A isolated from the river sediment.</title>
        <authorList>
            <person name="Liu H."/>
            <person name="Li S."/>
            <person name="Mao S."/>
        </authorList>
    </citation>
    <scope>NUCLEOTIDE SEQUENCE [LARGE SCALE GENOMIC DNA]</scope>
    <source>
        <strain evidence="7 8">13A</strain>
    </source>
</reference>
<comment type="subcellular location">
    <subcellularLocation>
        <location evidence="1">Membrane</location>
        <topology evidence="1">Multi-pass membrane protein</topology>
    </subcellularLocation>
</comment>
<dbReference type="InterPro" id="IPR002810">
    <property type="entry name" value="NfeD-like_C"/>
</dbReference>
<protein>
    <submittedName>
        <fullName evidence="7">NfeD family protein</fullName>
    </submittedName>
</protein>
<name>A0ABS7T653_9GAMM</name>
<feature type="domain" description="NfeD-like C-terminal" evidence="6">
    <location>
        <begin position="93"/>
        <end position="146"/>
    </location>
</feature>
<evidence type="ECO:0000313" key="7">
    <source>
        <dbReference type="EMBL" id="MBZ4039355.1"/>
    </source>
</evidence>